<dbReference type="SUPFAM" id="SSF52540">
    <property type="entry name" value="P-loop containing nucleoside triphosphate hydrolases"/>
    <property type="match status" value="2"/>
</dbReference>
<feature type="transmembrane region" description="Helical" evidence="2">
    <location>
        <begin position="809"/>
        <end position="842"/>
    </location>
</feature>
<reference evidence="5" key="1">
    <citation type="journal article" date="2006" name="PLoS Biol.">
        <title>Macronuclear genome sequence of the ciliate Tetrahymena thermophila, a model eukaryote.</title>
        <authorList>
            <person name="Eisen J.A."/>
            <person name="Coyne R.S."/>
            <person name="Wu M."/>
            <person name="Wu D."/>
            <person name="Thiagarajan M."/>
            <person name="Wortman J.R."/>
            <person name="Badger J.H."/>
            <person name="Ren Q."/>
            <person name="Amedeo P."/>
            <person name="Jones K.M."/>
            <person name="Tallon L.J."/>
            <person name="Delcher A.L."/>
            <person name="Salzberg S.L."/>
            <person name="Silva J.C."/>
            <person name="Haas B.J."/>
            <person name="Majoros W.H."/>
            <person name="Farzad M."/>
            <person name="Carlton J.M."/>
            <person name="Smith R.K. Jr."/>
            <person name="Garg J."/>
            <person name="Pearlman R.E."/>
            <person name="Karrer K.M."/>
            <person name="Sun L."/>
            <person name="Manning G."/>
            <person name="Elde N.C."/>
            <person name="Turkewitz A.P."/>
            <person name="Asai D.J."/>
            <person name="Wilkes D.E."/>
            <person name="Wang Y."/>
            <person name="Cai H."/>
            <person name="Collins K."/>
            <person name="Stewart B.A."/>
            <person name="Lee S.R."/>
            <person name="Wilamowska K."/>
            <person name="Weinberg Z."/>
            <person name="Ruzzo W.L."/>
            <person name="Wloga D."/>
            <person name="Gaertig J."/>
            <person name="Frankel J."/>
            <person name="Tsao C.-C."/>
            <person name="Gorovsky M.A."/>
            <person name="Keeling P.J."/>
            <person name="Waller R.F."/>
            <person name="Patron N.J."/>
            <person name="Cherry J.M."/>
            <person name="Stover N.A."/>
            <person name="Krieger C.J."/>
            <person name="del Toro C."/>
            <person name="Ryder H.F."/>
            <person name="Williamson S.C."/>
            <person name="Barbeau R.A."/>
            <person name="Hamilton E.P."/>
            <person name="Orias E."/>
        </authorList>
    </citation>
    <scope>NUCLEOTIDE SEQUENCE [LARGE SCALE GENOMIC DNA]</scope>
    <source>
        <strain evidence="5">SB210</strain>
    </source>
</reference>
<feature type="region of interest" description="Disordered" evidence="1">
    <location>
        <begin position="1"/>
        <end position="28"/>
    </location>
</feature>
<keyword evidence="5" id="KW-1185">Reference proteome</keyword>
<dbReference type="Proteomes" id="UP000009168">
    <property type="component" value="Unassembled WGS sequence"/>
</dbReference>
<dbReference type="HOGENOM" id="CLU_261048_0_0_1"/>
<evidence type="ECO:0000256" key="2">
    <source>
        <dbReference type="SAM" id="Phobius"/>
    </source>
</evidence>
<proteinExistence type="predicted"/>
<keyword evidence="2" id="KW-0812">Transmembrane</keyword>
<dbReference type="KEGG" id="tet:TTHERM_01046820"/>
<dbReference type="GeneID" id="7843815"/>
<dbReference type="RefSeq" id="XP_001017996.2">
    <property type="nucleotide sequence ID" value="XM_001017996.2"/>
</dbReference>
<dbReference type="InParanoid" id="Q23ML5"/>
<name>Q23ML5_TETTS</name>
<dbReference type="InterPro" id="IPR006073">
    <property type="entry name" value="GTP-bd"/>
</dbReference>
<dbReference type="InterPro" id="IPR027417">
    <property type="entry name" value="P-loop_NTPase"/>
</dbReference>
<sequence>MQQNQQQNNNLLANSSLNTPEPDEYRDTQLKNSDFNQKQLSQQLQINQLVKKTCEDCDKIRILIGQTGSGKSSFVKKITNLAEIQVSGGKDSCTKICNNYIKDGIKYIDTPGLNDTKRSREEVLLEIVKYLFSQQIKICQLFFIYVSNKQLQTQQNDINELVYTYFLYELFKNDINSTTLKSLITEFQNSNHFLKWVECKYHTGQDAFSLKRIEIYKQKDKALNYIQYANSHHIFVSTHFDKLQKETFDERDEYMLNSLRQQIWSNITDSELTKLKSYKDYIKQQEESLNEKILRIIKLAQSYYQVDNIQDVQNIIIIGESQVGKSSLIEQLTEYKGLRGDSTNSKSRFCEIFPVIYNDVRYNFIDTPGYGGTESRSSYFDNFKLIADFLRRNKILEFKILFVSNAEIQCRDNTDQIVKQFLLFIQELFDQEITLVDSDKLGDILENKFDKEISQKNIRHVKSKMIQVERRAEKIHNNKIYFNFEIQSVEFNCNYRYWKSLIQINDEEDQLQKKTLFQAINSIESFSVEDKIQLKITKFQDFYIITDPNEYKEQYQRIFLLYCELNKITTQMNECQIPSQEQIQQKIKIQKELDTLNFGLLSNFNKIDEIQSAQQELFDKNSIEQGQLQNMLKNNIQRHFLILYQWNSYQFQEEPSSENILLSRKQLHFWNLVYHLQPVIDIEQHRQTLEDLAKLKVIKEITAYQTIQNGIIDAFQYEDQENLNLTIQQFFESMDKIIGVGGEGFRNMTYFSYNAKLLITSFKAIKEVNRILLALNVVASLASIGFDFSSYQKKYICSQQMQVNTASNVLSGLLGIAAFLIPGVGWVLGGIAAAIGLIGNLFSQLFYTDKQQFDETIGLFFKDFLNEKKIPLLYFQKAGLLKEKYCIELYSQPQCEEAYDYYRDLQIDNFEKNKLILSNIHRGTLDEKQQKDLISQYIYKEYIINKFIIQFDEVQPDQVLTQIPEIKKFIVFNEQIIKTFFNNFEDNKELLEKIYSKNNFKEQINNILESQNPTEQLGQFNKCMQEYSNNLNEFVKYVKQINYTYDKCIKSTNKLKKGNSEILFNSYSNLAEEKQKYLCEQSLITEIELSQDKHSFVIKKEFQNQNFFKLEKPIQALLDQISQLYNYETFISSRYLQKFKGREELNLSFCSLEDNLEKNLEKSVDLLSFLKEKVSEEEFMKCVSNQFQQIDTATYTRIQSFLRAYQSIQEKFNQIEQKE</sequence>
<feature type="transmembrane region" description="Helical" evidence="2">
    <location>
        <begin position="771"/>
        <end position="788"/>
    </location>
</feature>
<keyword evidence="2" id="KW-1133">Transmembrane helix</keyword>
<organism evidence="4 5">
    <name type="scientific">Tetrahymena thermophila (strain SB210)</name>
    <dbReference type="NCBI Taxonomy" id="312017"/>
    <lineage>
        <taxon>Eukaryota</taxon>
        <taxon>Sar</taxon>
        <taxon>Alveolata</taxon>
        <taxon>Ciliophora</taxon>
        <taxon>Intramacronucleata</taxon>
        <taxon>Oligohymenophorea</taxon>
        <taxon>Hymenostomatida</taxon>
        <taxon>Tetrahymenina</taxon>
        <taxon>Tetrahymenidae</taxon>
        <taxon>Tetrahymena</taxon>
    </lineage>
</organism>
<evidence type="ECO:0000313" key="4">
    <source>
        <dbReference type="EMBL" id="EAR97751.2"/>
    </source>
</evidence>
<evidence type="ECO:0000256" key="1">
    <source>
        <dbReference type="SAM" id="MobiDB-lite"/>
    </source>
</evidence>
<dbReference type="Gene3D" id="3.40.50.300">
    <property type="entry name" value="P-loop containing nucleotide triphosphate hydrolases"/>
    <property type="match status" value="2"/>
</dbReference>
<dbReference type="OrthoDB" id="391988at2759"/>
<feature type="domain" description="G" evidence="3">
    <location>
        <begin position="315"/>
        <end position="406"/>
    </location>
</feature>
<evidence type="ECO:0000313" key="5">
    <source>
        <dbReference type="Proteomes" id="UP000009168"/>
    </source>
</evidence>
<gene>
    <name evidence="4" type="ORF">TTHERM_01046820</name>
</gene>
<keyword evidence="2" id="KW-0472">Membrane</keyword>
<dbReference type="Pfam" id="PF01926">
    <property type="entry name" value="MMR_HSR1"/>
    <property type="match status" value="2"/>
</dbReference>
<dbReference type="GO" id="GO:0005525">
    <property type="term" value="F:GTP binding"/>
    <property type="evidence" value="ECO:0007669"/>
    <property type="project" value="InterPro"/>
</dbReference>
<dbReference type="CDD" id="cd00882">
    <property type="entry name" value="Ras_like_GTPase"/>
    <property type="match status" value="1"/>
</dbReference>
<evidence type="ECO:0000259" key="3">
    <source>
        <dbReference type="Pfam" id="PF01926"/>
    </source>
</evidence>
<dbReference type="EMBL" id="GG662659">
    <property type="protein sequence ID" value="EAR97751.2"/>
    <property type="molecule type" value="Genomic_DNA"/>
</dbReference>
<feature type="domain" description="G" evidence="3">
    <location>
        <begin position="63"/>
        <end position="161"/>
    </location>
</feature>
<protein>
    <submittedName>
        <fullName evidence="4">50S ribosome-binding GTPase</fullName>
    </submittedName>
</protein>
<accession>Q23ML5</accession>
<dbReference type="AlphaFoldDB" id="Q23ML5"/>
<feature type="compositionally biased region" description="Low complexity" evidence="1">
    <location>
        <begin position="1"/>
        <end position="18"/>
    </location>
</feature>